<accession>A0ABY5DPH4</accession>
<keyword evidence="2" id="KW-1185">Reference proteome</keyword>
<dbReference type="Proteomes" id="UP001056035">
    <property type="component" value="Chromosome"/>
</dbReference>
<dbReference type="EMBL" id="CP098502">
    <property type="protein sequence ID" value="UTI63935.1"/>
    <property type="molecule type" value="Genomic_DNA"/>
</dbReference>
<proteinExistence type="predicted"/>
<protein>
    <recommendedName>
        <fullName evidence="3">Secreted protein</fullName>
    </recommendedName>
</protein>
<evidence type="ECO:0000313" key="1">
    <source>
        <dbReference type="EMBL" id="UTI63935.1"/>
    </source>
</evidence>
<name>A0ABY5DPH4_9ACTN</name>
<gene>
    <name evidence="1" type="ORF">NBH00_21650</name>
</gene>
<organism evidence="1 2">
    <name type="scientific">Paraconexibacter antarcticus</name>
    <dbReference type="NCBI Taxonomy" id="2949664"/>
    <lineage>
        <taxon>Bacteria</taxon>
        <taxon>Bacillati</taxon>
        <taxon>Actinomycetota</taxon>
        <taxon>Thermoleophilia</taxon>
        <taxon>Solirubrobacterales</taxon>
        <taxon>Paraconexibacteraceae</taxon>
        <taxon>Paraconexibacter</taxon>
    </lineage>
</organism>
<sequence length="178" mass="17937">MRRPHLTYANTVSSLALFIALGGTSYAALKLPKNSVGPAQIRAQAVSSSEIRNGGVLLTDMAASAKKNLRGQRGPVGPAGPAGSPAVSYAATVGGAGQILRGSSNSGSHTSVGSGSYTIGFPTNISTCTYTATLGSADATSQPPGYITVRDDNGKVGVQIYDASGAPADRPFHLIVVC</sequence>
<reference evidence="1 2" key="1">
    <citation type="submission" date="2022-06" db="EMBL/GenBank/DDBJ databases">
        <title>Paraconexibacter antarcticus.</title>
        <authorList>
            <person name="Kim C.S."/>
        </authorList>
    </citation>
    <scope>NUCLEOTIDE SEQUENCE [LARGE SCALE GENOMIC DNA]</scope>
    <source>
        <strain evidence="1 2">02-257</strain>
    </source>
</reference>
<evidence type="ECO:0008006" key="3">
    <source>
        <dbReference type="Google" id="ProtNLM"/>
    </source>
</evidence>
<evidence type="ECO:0000313" key="2">
    <source>
        <dbReference type="Proteomes" id="UP001056035"/>
    </source>
</evidence>
<dbReference type="RefSeq" id="WP_254570651.1">
    <property type="nucleotide sequence ID" value="NZ_CP098502.1"/>
</dbReference>